<accession>A0A0A0RL67</accession>
<evidence type="ECO:0000313" key="2">
    <source>
        <dbReference type="Proteomes" id="UP000030200"/>
    </source>
</evidence>
<dbReference type="EMBL" id="KM652554">
    <property type="protein sequence ID" value="AIW02563.1"/>
    <property type="molecule type" value="Genomic_DNA"/>
</dbReference>
<evidence type="ECO:0008006" key="3">
    <source>
        <dbReference type="Google" id="ProtNLM"/>
    </source>
</evidence>
<dbReference type="RefSeq" id="YP_009225790.1">
    <property type="nucleotide sequence ID" value="NC_029098.1"/>
</dbReference>
<dbReference type="OrthoDB" id="13486at10239"/>
<evidence type="ECO:0000313" key="1">
    <source>
        <dbReference type="EMBL" id="AIW02563.1"/>
    </source>
</evidence>
<proteinExistence type="predicted"/>
<dbReference type="GeneID" id="26796794"/>
<reference evidence="1 2" key="1">
    <citation type="submission" date="2014-09" db="EMBL/GenBank/DDBJ databases">
        <authorList>
            <person name="Gicewicz E.A."/>
            <person name="Hiryak K.M."/>
            <person name="Horoschock A.N."/>
            <person name="Kneeream E.R."/>
            <person name="Luchetta J."/>
            <person name="Mikolon A.R."/>
            <person name="Smith S.N."/>
            <person name="Svintozelskiy S."/>
            <person name="Yucha M.L."/>
            <person name="Manna D.P."/>
            <person name="Pidcock K.A."/>
            <person name="Laing C.E."/>
            <person name="Schaff J.E."/>
            <person name="Dashiell C.L."/>
            <person name="Macialek J.A."/>
            <person name="Anders K.R."/>
            <person name="Braun M.A."/>
            <person name="Delesalle V.A."/>
            <person name="Hughes L.E."/>
            <person name="Ware V.C."/>
            <person name="Bradley K.W."/>
            <person name="Barker L.P."/>
            <person name="Asai D.J."/>
            <person name="Bowman C.A."/>
            <person name="Russell D.A."/>
            <person name="Pope W.H."/>
            <person name="Jacobs-Sera D."/>
            <person name="Hendrix R.W."/>
            <person name="Hatfull G.F."/>
        </authorList>
    </citation>
    <scope>NUCLEOTIDE SEQUENCE [LARGE SCALE GENOMIC DNA]</scope>
</reference>
<gene>
    <name evidence="1" type="primary">65</name>
    <name evidence="1" type="ORF">PBI_JAY2JAY_65</name>
</gene>
<dbReference type="KEGG" id="vg:26796794"/>
<name>A0A0A0RL67_9CAUD</name>
<sequence length="133" mass="15293">MAITFAKPRLMRFSNNAVTDHNRGELSIDVERIEKKQRMADGTMRKYIVADKRTFGVSWQNLPHSSSYTVDGFWGARQLKSFFDATPGAFTLELTYGDGTVETYQVMFSDFNMNLTKRGAYDFYEVTLSMEQV</sequence>
<dbReference type="Proteomes" id="UP000030200">
    <property type="component" value="Segment"/>
</dbReference>
<organism evidence="1 2">
    <name type="scientific">Streptomyces phage Jay2Jay</name>
    <dbReference type="NCBI Taxonomy" id="1556290"/>
    <lineage>
        <taxon>Viruses</taxon>
        <taxon>Duplodnaviria</taxon>
        <taxon>Heunggongvirae</taxon>
        <taxon>Uroviricota</taxon>
        <taxon>Caudoviricetes</taxon>
        <taxon>Stanwilliamsviridae</taxon>
        <taxon>Boydwoodruffvirinae</taxon>
        <taxon>Samistivirus</taxon>
        <taxon>Samistivirus jay2jay</taxon>
    </lineage>
</organism>
<protein>
    <recommendedName>
        <fullName evidence="3">Minor tail protein</fullName>
    </recommendedName>
</protein>
<keyword evidence="2" id="KW-1185">Reference proteome</keyword>